<protein>
    <submittedName>
        <fullName evidence="2">Uncharacterized protein</fullName>
    </submittedName>
</protein>
<organism evidence="2 3">
    <name type="scientific">Crucibulum laeve</name>
    <dbReference type="NCBI Taxonomy" id="68775"/>
    <lineage>
        <taxon>Eukaryota</taxon>
        <taxon>Fungi</taxon>
        <taxon>Dikarya</taxon>
        <taxon>Basidiomycota</taxon>
        <taxon>Agaricomycotina</taxon>
        <taxon>Agaricomycetes</taxon>
        <taxon>Agaricomycetidae</taxon>
        <taxon>Agaricales</taxon>
        <taxon>Agaricineae</taxon>
        <taxon>Nidulariaceae</taxon>
        <taxon>Crucibulum</taxon>
    </lineage>
</organism>
<proteinExistence type="predicted"/>
<accession>A0A5C3M422</accession>
<gene>
    <name evidence="2" type="ORF">BDQ12DRAFT_722515</name>
</gene>
<dbReference type="EMBL" id="ML213600">
    <property type="protein sequence ID" value="TFK39126.1"/>
    <property type="molecule type" value="Genomic_DNA"/>
</dbReference>
<reference evidence="2 3" key="1">
    <citation type="journal article" date="2019" name="Nat. Ecol. Evol.">
        <title>Megaphylogeny resolves global patterns of mushroom evolution.</title>
        <authorList>
            <person name="Varga T."/>
            <person name="Krizsan K."/>
            <person name="Foldi C."/>
            <person name="Dima B."/>
            <person name="Sanchez-Garcia M."/>
            <person name="Sanchez-Ramirez S."/>
            <person name="Szollosi G.J."/>
            <person name="Szarkandi J.G."/>
            <person name="Papp V."/>
            <person name="Albert L."/>
            <person name="Andreopoulos W."/>
            <person name="Angelini C."/>
            <person name="Antonin V."/>
            <person name="Barry K.W."/>
            <person name="Bougher N.L."/>
            <person name="Buchanan P."/>
            <person name="Buyck B."/>
            <person name="Bense V."/>
            <person name="Catcheside P."/>
            <person name="Chovatia M."/>
            <person name="Cooper J."/>
            <person name="Damon W."/>
            <person name="Desjardin D."/>
            <person name="Finy P."/>
            <person name="Geml J."/>
            <person name="Haridas S."/>
            <person name="Hughes K."/>
            <person name="Justo A."/>
            <person name="Karasinski D."/>
            <person name="Kautmanova I."/>
            <person name="Kiss B."/>
            <person name="Kocsube S."/>
            <person name="Kotiranta H."/>
            <person name="LaButti K.M."/>
            <person name="Lechner B.E."/>
            <person name="Liimatainen K."/>
            <person name="Lipzen A."/>
            <person name="Lukacs Z."/>
            <person name="Mihaltcheva S."/>
            <person name="Morgado L.N."/>
            <person name="Niskanen T."/>
            <person name="Noordeloos M.E."/>
            <person name="Ohm R.A."/>
            <person name="Ortiz-Santana B."/>
            <person name="Ovrebo C."/>
            <person name="Racz N."/>
            <person name="Riley R."/>
            <person name="Savchenko A."/>
            <person name="Shiryaev A."/>
            <person name="Soop K."/>
            <person name="Spirin V."/>
            <person name="Szebenyi C."/>
            <person name="Tomsovsky M."/>
            <person name="Tulloss R.E."/>
            <person name="Uehling J."/>
            <person name="Grigoriev I.V."/>
            <person name="Vagvolgyi C."/>
            <person name="Papp T."/>
            <person name="Martin F.M."/>
            <person name="Miettinen O."/>
            <person name="Hibbett D.S."/>
            <person name="Nagy L.G."/>
        </authorList>
    </citation>
    <scope>NUCLEOTIDE SEQUENCE [LARGE SCALE GENOMIC DNA]</scope>
    <source>
        <strain evidence="2 3">CBS 166.37</strain>
    </source>
</reference>
<feature type="region of interest" description="Disordered" evidence="1">
    <location>
        <begin position="1"/>
        <end position="22"/>
    </location>
</feature>
<evidence type="ECO:0000256" key="1">
    <source>
        <dbReference type="SAM" id="MobiDB-lite"/>
    </source>
</evidence>
<name>A0A5C3M422_9AGAR</name>
<keyword evidence="3" id="KW-1185">Reference proteome</keyword>
<evidence type="ECO:0000313" key="3">
    <source>
        <dbReference type="Proteomes" id="UP000308652"/>
    </source>
</evidence>
<sequence>MSSNQNNPLRENNGQAEHNEQPNEEIHELAALDLTSDNGRVGPFNFSEHAGYGIHVDWNQRVAYHYPVTPYHALPPDRRLPALSPVLAGKTVYRPFPTVFSQQNNVPMIIEQSRIPVFIIVIRLSGHTGDIRIVTLSNDGATVPVNDALEAVRDPIVGRQPAFAPAAAMAQMGTIRLDERGRLVWSGFRDGSEGVWELSLV</sequence>
<dbReference type="Proteomes" id="UP000308652">
    <property type="component" value="Unassembled WGS sequence"/>
</dbReference>
<dbReference type="AlphaFoldDB" id="A0A5C3M422"/>
<feature type="compositionally biased region" description="Polar residues" evidence="1">
    <location>
        <begin position="1"/>
        <end position="16"/>
    </location>
</feature>
<evidence type="ECO:0000313" key="2">
    <source>
        <dbReference type="EMBL" id="TFK39126.1"/>
    </source>
</evidence>